<dbReference type="RefSeq" id="WP_089849255.1">
    <property type="nucleotide sequence ID" value="NZ_FNEJ01000015.1"/>
</dbReference>
<dbReference type="Gene3D" id="1.10.10.10">
    <property type="entry name" value="Winged helix-like DNA-binding domain superfamily/Winged helix DNA-binding domain"/>
    <property type="match status" value="1"/>
</dbReference>
<feature type="domain" description="HTH lysR-type" evidence="2">
    <location>
        <begin position="9"/>
        <end position="66"/>
    </location>
</feature>
<dbReference type="GO" id="GO:0006351">
    <property type="term" value="P:DNA-templated transcription"/>
    <property type="evidence" value="ECO:0007669"/>
    <property type="project" value="TreeGrafter"/>
</dbReference>
<dbReference type="Pfam" id="PF00126">
    <property type="entry name" value="HTH_1"/>
    <property type="match status" value="1"/>
</dbReference>
<keyword evidence="4" id="KW-1185">Reference proteome</keyword>
<dbReference type="GO" id="GO:0003700">
    <property type="term" value="F:DNA-binding transcription factor activity"/>
    <property type="evidence" value="ECO:0007669"/>
    <property type="project" value="InterPro"/>
</dbReference>
<dbReference type="InterPro" id="IPR036388">
    <property type="entry name" value="WH-like_DNA-bd_sf"/>
</dbReference>
<organism evidence="3 4">
    <name type="scientific">Salipiger marinus</name>
    <dbReference type="NCBI Taxonomy" id="555512"/>
    <lineage>
        <taxon>Bacteria</taxon>
        <taxon>Pseudomonadati</taxon>
        <taxon>Pseudomonadota</taxon>
        <taxon>Alphaproteobacteria</taxon>
        <taxon>Rhodobacterales</taxon>
        <taxon>Roseobacteraceae</taxon>
        <taxon>Salipiger</taxon>
    </lineage>
</organism>
<keyword evidence="3" id="KW-0238">DNA-binding</keyword>
<dbReference type="InterPro" id="IPR036390">
    <property type="entry name" value="WH_DNA-bd_sf"/>
</dbReference>
<dbReference type="InterPro" id="IPR000847">
    <property type="entry name" value="LysR_HTH_N"/>
</dbReference>
<protein>
    <submittedName>
        <fullName evidence="3">DNA-binding transcriptional regulator, LysR family</fullName>
    </submittedName>
</protein>
<sequence>MTGLRRKLPSSHALFVFEAAARHENFSRAAAELNVTQPAVSRTIATLEAHLGTALFRRGKTGARLTAEGLRLRHVVSGAFAEIGAELDALARRGGGKIPITLSVSTAFTAHWLMPRIDRLHAVFPQVDLRFQMIPGPVDGPPDEVDLAMRYLTADPGAACFVMQEAHVPVCIPALVDQARRGEVPRLLLEAAGTAARAGPSLSFPDYAIVLQGAMIGQGVADGWINIVAHWLCEGHLLPCADALTLGARDCYLLNRAPPERRATADLLAAWITAELHADLARLDGIFPALGIGALRHPRPALAAQAAPPAPGVLQGGDAMDD</sequence>
<dbReference type="Gene3D" id="3.40.190.10">
    <property type="entry name" value="Periplasmic binding protein-like II"/>
    <property type="match status" value="2"/>
</dbReference>
<dbReference type="InterPro" id="IPR058163">
    <property type="entry name" value="LysR-type_TF_proteobact-type"/>
</dbReference>
<evidence type="ECO:0000313" key="3">
    <source>
        <dbReference type="EMBL" id="SDJ03332.1"/>
    </source>
</evidence>
<dbReference type="SUPFAM" id="SSF53850">
    <property type="entry name" value="Periplasmic binding protein-like II"/>
    <property type="match status" value="1"/>
</dbReference>
<accession>A0A1G8QEZ0</accession>
<dbReference type="PANTHER" id="PTHR30537:SF74">
    <property type="entry name" value="HTH-TYPE TRANSCRIPTIONAL REGULATOR TRPI"/>
    <property type="match status" value="1"/>
</dbReference>
<dbReference type="OrthoDB" id="9804958at2"/>
<dbReference type="SUPFAM" id="SSF46785">
    <property type="entry name" value="Winged helix' DNA-binding domain"/>
    <property type="match status" value="1"/>
</dbReference>
<comment type="similarity">
    <text evidence="1">Belongs to the LysR transcriptional regulatory family.</text>
</comment>
<dbReference type="Proteomes" id="UP000199093">
    <property type="component" value="Unassembled WGS sequence"/>
</dbReference>
<dbReference type="AlphaFoldDB" id="A0A1G8QEZ0"/>
<gene>
    <name evidence="3" type="ORF">SAMN04487993_101592</name>
</gene>
<dbReference type="STRING" id="555512.SAMN04487993_101592"/>
<name>A0A1G8QEZ0_9RHOB</name>
<reference evidence="3 4" key="1">
    <citation type="submission" date="2016-10" db="EMBL/GenBank/DDBJ databases">
        <authorList>
            <person name="de Groot N.N."/>
        </authorList>
    </citation>
    <scope>NUCLEOTIDE SEQUENCE [LARGE SCALE GENOMIC DNA]</scope>
    <source>
        <strain evidence="3 4">DSM 26424</strain>
    </source>
</reference>
<evidence type="ECO:0000256" key="1">
    <source>
        <dbReference type="ARBA" id="ARBA00009437"/>
    </source>
</evidence>
<dbReference type="PROSITE" id="PS50931">
    <property type="entry name" value="HTH_LYSR"/>
    <property type="match status" value="1"/>
</dbReference>
<dbReference type="PANTHER" id="PTHR30537">
    <property type="entry name" value="HTH-TYPE TRANSCRIPTIONAL REGULATOR"/>
    <property type="match status" value="1"/>
</dbReference>
<evidence type="ECO:0000259" key="2">
    <source>
        <dbReference type="PROSITE" id="PS50931"/>
    </source>
</evidence>
<dbReference type="EMBL" id="FNEJ01000015">
    <property type="protein sequence ID" value="SDJ03332.1"/>
    <property type="molecule type" value="Genomic_DNA"/>
</dbReference>
<dbReference type="GO" id="GO:0043565">
    <property type="term" value="F:sequence-specific DNA binding"/>
    <property type="evidence" value="ECO:0007669"/>
    <property type="project" value="TreeGrafter"/>
</dbReference>
<dbReference type="PRINTS" id="PR00039">
    <property type="entry name" value="HTHLYSR"/>
</dbReference>
<evidence type="ECO:0000313" key="4">
    <source>
        <dbReference type="Proteomes" id="UP000199093"/>
    </source>
</evidence>
<proteinExistence type="inferred from homology"/>